<feature type="region of interest" description="Disordered" evidence="1">
    <location>
        <begin position="200"/>
        <end position="239"/>
    </location>
</feature>
<dbReference type="AlphaFoldDB" id="A0A4Z2GI00"/>
<comment type="caution">
    <text evidence="2">The sequence shown here is derived from an EMBL/GenBank/DDBJ whole genome shotgun (WGS) entry which is preliminary data.</text>
</comment>
<proteinExistence type="predicted"/>
<feature type="region of interest" description="Disordered" evidence="1">
    <location>
        <begin position="85"/>
        <end position="177"/>
    </location>
</feature>
<feature type="region of interest" description="Disordered" evidence="1">
    <location>
        <begin position="1"/>
        <end position="38"/>
    </location>
</feature>
<evidence type="ECO:0000313" key="2">
    <source>
        <dbReference type="EMBL" id="TNN53177.1"/>
    </source>
</evidence>
<name>A0A4Z2GI00_9TELE</name>
<keyword evidence="3" id="KW-1185">Reference proteome</keyword>
<feature type="compositionally biased region" description="Basic and acidic residues" evidence="1">
    <location>
        <begin position="146"/>
        <end position="162"/>
    </location>
</feature>
<evidence type="ECO:0000256" key="1">
    <source>
        <dbReference type="SAM" id="MobiDB-lite"/>
    </source>
</evidence>
<feature type="compositionally biased region" description="Low complexity" evidence="1">
    <location>
        <begin position="129"/>
        <end position="145"/>
    </location>
</feature>
<accession>A0A4Z2GI00</accession>
<dbReference type="Proteomes" id="UP000314294">
    <property type="component" value="Unassembled WGS sequence"/>
</dbReference>
<organism evidence="2 3">
    <name type="scientific">Liparis tanakae</name>
    <name type="common">Tanaka's snailfish</name>
    <dbReference type="NCBI Taxonomy" id="230148"/>
    <lineage>
        <taxon>Eukaryota</taxon>
        <taxon>Metazoa</taxon>
        <taxon>Chordata</taxon>
        <taxon>Craniata</taxon>
        <taxon>Vertebrata</taxon>
        <taxon>Euteleostomi</taxon>
        <taxon>Actinopterygii</taxon>
        <taxon>Neopterygii</taxon>
        <taxon>Teleostei</taxon>
        <taxon>Neoteleostei</taxon>
        <taxon>Acanthomorphata</taxon>
        <taxon>Eupercaria</taxon>
        <taxon>Perciformes</taxon>
        <taxon>Cottioidei</taxon>
        <taxon>Cottales</taxon>
        <taxon>Liparidae</taxon>
        <taxon>Liparis</taxon>
    </lineage>
</organism>
<sequence length="239" mass="26175">MDDVVQSRYQHSPYCDYQSHGDVNQEQQDDPEPQQQEGDVFIDAITDNVEGGDHQDDEQQRRFICFHLFLWEQGQTATWFEAAGSSRFSRVRRVEEERSEDSGSASFESSNRAQGPASAVPGRDRLAQTHSSSTGSSTQKISTSTEGEREGGGGMEGEHDGLEAGELSGIDGEGLEAAEDLLQEAQVQAGVAGLALHAGAEVGQREQRAAVQRQRPLDGTEQEQLAPRLLQQDHLAEHQ</sequence>
<gene>
    <name evidence="2" type="ORF">EYF80_036638</name>
</gene>
<dbReference type="EMBL" id="SRLO01000524">
    <property type="protein sequence ID" value="TNN53177.1"/>
    <property type="molecule type" value="Genomic_DNA"/>
</dbReference>
<reference evidence="2 3" key="1">
    <citation type="submission" date="2019-03" db="EMBL/GenBank/DDBJ databases">
        <title>First draft genome of Liparis tanakae, snailfish: a comprehensive survey of snailfish specific genes.</title>
        <authorList>
            <person name="Kim W."/>
            <person name="Song I."/>
            <person name="Jeong J.-H."/>
            <person name="Kim D."/>
            <person name="Kim S."/>
            <person name="Ryu S."/>
            <person name="Song J.Y."/>
            <person name="Lee S.K."/>
        </authorList>
    </citation>
    <scope>NUCLEOTIDE SEQUENCE [LARGE SCALE GENOMIC DNA]</scope>
    <source>
        <tissue evidence="2">Muscle</tissue>
    </source>
</reference>
<evidence type="ECO:0000313" key="3">
    <source>
        <dbReference type="Proteomes" id="UP000314294"/>
    </source>
</evidence>
<protein>
    <submittedName>
        <fullName evidence="2">Uncharacterized protein</fullName>
    </submittedName>
</protein>